<dbReference type="GO" id="GO:0004888">
    <property type="term" value="F:transmembrane signaling receptor activity"/>
    <property type="evidence" value="ECO:0007669"/>
    <property type="project" value="InterPro"/>
</dbReference>
<proteinExistence type="inferred from homology"/>
<evidence type="ECO:0000313" key="16">
    <source>
        <dbReference type="Proteomes" id="UP001320178"/>
    </source>
</evidence>
<dbReference type="PRINTS" id="PR00260">
    <property type="entry name" value="CHEMTRNSDUCR"/>
</dbReference>
<evidence type="ECO:0000256" key="1">
    <source>
        <dbReference type="ARBA" id="ARBA00004429"/>
    </source>
</evidence>
<dbReference type="SUPFAM" id="SSF58104">
    <property type="entry name" value="Methyl-accepting chemotaxis protein (MCP) signaling domain"/>
    <property type="match status" value="1"/>
</dbReference>
<dbReference type="AlphaFoldDB" id="A0AAW4YZ65"/>
<reference evidence="15" key="2">
    <citation type="journal article" date="2021" name="Front. Microbiol.">
        <title>Aerobic Denitrification and Heterotrophic Sulfur Oxidation in the Genus Halomonas Revealed by Six Novel Species Characterizations and Genome-Based Analysis.</title>
        <authorList>
            <person name="Wang L."/>
            <person name="Shao Z."/>
        </authorList>
    </citation>
    <scope>NUCLEOTIDE SEQUENCE</scope>
    <source>
        <strain evidence="15">MCCC 1A05776</strain>
    </source>
</reference>
<name>A0AAW4YZ65_9GAMM</name>
<dbReference type="SMART" id="SM00304">
    <property type="entry name" value="HAMP"/>
    <property type="match status" value="2"/>
</dbReference>
<dbReference type="Pfam" id="PF00015">
    <property type="entry name" value="MCPsignal"/>
    <property type="match status" value="1"/>
</dbReference>
<keyword evidence="3" id="KW-0488">Methylation</keyword>
<evidence type="ECO:0000256" key="11">
    <source>
        <dbReference type="PROSITE-ProRule" id="PRU00284"/>
    </source>
</evidence>
<evidence type="ECO:0000256" key="10">
    <source>
        <dbReference type="ARBA" id="ARBA00029447"/>
    </source>
</evidence>
<dbReference type="EMBL" id="JABFTS010000012">
    <property type="protein sequence ID" value="MCE8053547.1"/>
    <property type="molecule type" value="Genomic_DNA"/>
</dbReference>
<dbReference type="PROSITE" id="PS50111">
    <property type="entry name" value="CHEMOTAXIS_TRANSDUC_2"/>
    <property type="match status" value="1"/>
</dbReference>
<comment type="caution">
    <text evidence="15">The sequence shown here is derived from an EMBL/GenBank/DDBJ whole genome shotgun (WGS) entry which is preliminary data.</text>
</comment>
<evidence type="ECO:0000256" key="12">
    <source>
        <dbReference type="SAM" id="Phobius"/>
    </source>
</evidence>
<accession>A0AAW4YZ65</accession>
<evidence type="ECO:0000313" key="15">
    <source>
        <dbReference type="EMBL" id="MCE8053547.1"/>
    </source>
</evidence>
<dbReference type="PANTHER" id="PTHR43531">
    <property type="entry name" value="PROTEIN ICFG"/>
    <property type="match status" value="1"/>
</dbReference>
<comment type="similarity">
    <text evidence="10">Belongs to the methyl-accepting chemotaxis (MCP) protein family.</text>
</comment>
<comment type="subcellular location">
    <subcellularLocation>
        <location evidence="1">Cell inner membrane</location>
        <topology evidence="1">Multi-pass membrane protein</topology>
    </subcellularLocation>
</comment>
<evidence type="ECO:0000256" key="3">
    <source>
        <dbReference type="ARBA" id="ARBA00022481"/>
    </source>
</evidence>
<evidence type="ECO:0000256" key="7">
    <source>
        <dbReference type="ARBA" id="ARBA00022989"/>
    </source>
</evidence>
<dbReference type="CDD" id="cd11386">
    <property type="entry name" value="MCP_signal"/>
    <property type="match status" value="1"/>
</dbReference>
<dbReference type="InterPro" id="IPR051310">
    <property type="entry name" value="MCP_chemotaxis"/>
</dbReference>
<dbReference type="PROSITE" id="PS50885">
    <property type="entry name" value="HAMP"/>
    <property type="match status" value="1"/>
</dbReference>
<dbReference type="GO" id="GO:0007165">
    <property type="term" value="P:signal transduction"/>
    <property type="evidence" value="ECO:0007669"/>
    <property type="project" value="UniProtKB-KW"/>
</dbReference>
<evidence type="ECO:0000256" key="6">
    <source>
        <dbReference type="ARBA" id="ARBA00022692"/>
    </source>
</evidence>
<protein>
    <submittedName>
        <fullName evidence="15">Methyl-accepting chemotaxis protein</fullName>
    </submittedName>
</protein>
<keyword evidence="8 12" id="KW-0472">Membrane</keyword>
<evidence type="ECO:0000256" key="5">
    <source>
        <dbReference type="ARBA" id="ARBA00022519"/>
    </source>
</evidence>
<dbReference type="GO" id="GO:0006935">
    <property type="term" value="P:chemotaxis"/>
    <property type="evidence" value="ECO:0007669"/>
    <property type="project" value="UniProtKB-KW"/>
</dbReference>
<gene>
    <name evidence="15" type="ORF">HOP61_19825</name>
</gene>
<keyword evidence="9 11" id="KW-0807">Transducer</keyword>
<evidence type="ECO:0000259" key="14">
    <source>
        <dbReference type="PROSITE" id="PS50885"/>
    </source>
</evidence>
<feature type="transmembrane region" description="Helical" evidence="12">
    <location>
        <begin position="175"/>
        <end position="197"/>
    </location>
</feature>
<evidence type="ECO:0000259" key="13">
    <source>
        <dbReference type="PROSITE" id="PS50111"/>
    </source>
</evidence>
<evidence type="ECO:0000256" key="9">
    <source>
        <dbReference type="ARBA" id="ARBA00023224"/>
    </source>
</evidence>
<dbReference type="Pfam" id="PF02203">
    <property type="entry name" value="TarH"/>
    <property type="match status" value="1"/>
</dbReference>
<dbReference type="Proteomes" id="UP001320178">
    <property type="component" value="Unassembled WGS sequence"/>
</dbReference>
<dbReference type="FunFam" id="1.10.287.950:FF:000001">
    <property type="entry name" value="Methyl-accepting chemotaxis sensory transducer"/>
    <property type="match status" value="1"/>
</dbReference>
<organism evidence="15 16">
    <name type="scientific">Billgrantia desiderata</name>
    <dbReference type="NCBI Taxonomy" id="52021"/>
    <lineage>
        <taxon>Bacteria</taxon>
        <taxon>Pseudomonadati</taxon>
        <taxon>Pseudomonadota</taxon>
        <taxon>Gammaproteobacteria</taxon>
        <taxon>Oceanospirillales</taxon>
        <taxon>Halomonadaceae</taxon>
        <taxon>Billgrantia</taxon>
    </lineage>
</organism>
<dbReference type="InterPro" id="IPR004089">
    <property type="entry name" value="MCPsignal_dom"/>
</dbReference>
<dbReference type="SMART" id="SM00283">
    <property type="entry name" value="MA"/>
    <property type="match status" value="1"/>
</dbReference>
<feature type="domain" description="Methyl-accepting transducer" evidence="13">
    <location>
        <begin position="257"/>
        <end position="486"/>
    </location>
</feature>
<keyword evidence="2" id="KW-1003">Cell membrane</keyword>
<dbReference type="InterPro" id="IPR003660">
    <property type="entry name" value="HAMP_dom"/>
</dbReference>
<keyword evidence="4" id="KW-0145">Chemotaxis</keyword>
<evidence type="ECO:0000256" key="4">
    <source>
        <dbReference type="ARBA" id="ARBA00022500"/>
    </source>
</evidence>
<dbReference type="PANTHER" id="PTHR43531:SF7">
    <property type="entry name" value="AEROTAXIS RECEPTOR"/>
    <property type="match status" value="1"/>
</dbReference>
<reference evidence="15" key="1">
    <citation type="submission" date="2020-05" db="EMBL/GenBank/DDBJ databases">
        <authorList>
            <person name="Wang L."/>
            <person name="Shao Z."/>
        </authorList>
    </citation>
    <scope>NUCLEOTIDE SEQUENCE</scope>
    <source>
        <strain evidence="15">MCCC 1A05776</strain>
    </source>
</reference>
<evidence type="ECO:0000256" key="2">
    <source>
        <dbReference type="ARBA" id="ARBA00022475"/>
    </source>
</evidence>
<feature type="domain" description="HAMP" evidence="14">
    <location>
        <begin position="202"/>
        <end position="252"/>
    </location>
</feature>
<evidence type="ECO:0000256" key="8">
    <source>
        <dbReference type="ARBA" id="ARBA00023136"/>
    </source>
</evidence>
<dbReference type="GO" id="GO:0005886">
    <property type="term" value="C:plasma membrane"/>
    <property type="evidence" value="ECO:0007669"/>
    <property type="project" value="UniProtKB-SubCell"/>
</dbReference>
<sequence length="542" mass="59751">MLSLVTLLLLAFASLTWKVMQQSRLDLAALERINVEQASTLNRMHIASLEGLNRMDRALERQLRPSLGDPLAALQAIEAELEEMTTSLTSFLEATRSTPHGALRDTLDADATRLIETMQQQLMAIRAGDRSAYRQLTLEAVDNSQALTESARHFYALADQQGVALLHHAEGQAQLFTWLLTSGLALTLVVLVLMAWLGQRCVLTPLQNVVVHFRTIAKGNLTEPVVASGFKEIRQLFHELSGMQQSLVETVSHLHDTSHHVFDSAERLAQSNQSLAVRTRQQGAALEKTASHLRELTDNVADNAESANQVRTLTNTALDKAQQGEVVMQRFIRTMEEIHEHATQVNSIVDLIDSIAFQTNILALNASVEAARAGDQGRGFGVVAGEVRSLASRSAEAAHRIRDLLGASRNSTRRGNELSSHANQGMTEIVQAIDEVNRLMEDIERASHQQHDGIAQLNQAMDDMTRVTQDNQQLVILSTQSAHALREKAEHMQAHAGRFRITAAQESLPESEPVLHADVWQPRVINAPPHLRGTESSAALLK</sequence>
<keyword evidence="5" id="KW-0997">Cell inner membrane</keyword>
<keyword evidence="6 12" id="KW-0812">Transmembrane</keyword>
<dbReference type="InterPro" id="IPR003122">
    <property type="entry name" value="Tar_rcpt_lig-bd"/>
</dbReference>
<keyword evidence="7 12" id="KW-1133">Transmembrane helix</keyword>
<dbReference type="InterPro" id="IPR004090">
    <property type="entry name" value="Chemotax_Me-accpt_rcpt"/>
</dbReference>
<dbReference type="Gene3D" id="1.10.287.950">
    <property type="entry name" value="Methyl-accepting chemotaxis protein"/>
    <property type="match status" value="1"/>
</dbReference>